<evidence type="ECO:0000313" key="2">
    <source>
        <dbReference type="EMBL" id="OTF77953.1"/>
    </source>
</evidence>
<accession>A0A1Y3BDM7</accession>
<proteinExistence type="predicted"/>
<dbReference type="EMBL" id="MUJZ01030153">
    <property type="protein sequence ID" value="OTF77953.1"/>
    <property type="molecule type" value="Genomic_DNA"/>
</dbReference>
<feature type="compositionally biased region" description="Acidic residues" evidence="1">
    <location>
        <begin position="233"/>
        <end position="257"/>
    </location>
</feature>
<feature type="region of interest" description="Disordered" evidence="1">
    <location>
        <begin position="14"/>
        <end position="67"/>
    </location>
</feature>
<evidence type="ECO:0000313" key="3">
    <source>
        <dbReference type="Proteomes" id="UP000194236"/>
    </source>
</evidence>
<keyword evidence="3" id="KW-1185">Reference proteome</keyword>
<name>A0A1Y3BDM7_EURMA</name>
<feature type="compositionally biased region" description="Polar residues" evidence="1">
    <location>
        <begin position="47"/>
        <end position="57"/>
    </location>
</feature>
<evidence type="ECO:0000256" key="1">
    <source>
        <dbReference type="SAM" id="MobiDB-lite"/>
    </source>
</evidence>
<feature type="region of interest" description="Disordered" evidence="1">
    <location>
        <begin position="229"/>
        <end position="257"/>
    </location>
</feature>
<gene>
    <name evidence="2" type="ORF">BLA29_004116</name>
</gene>
<dbReference type="AlphaFoldDB" id="A0A1Y3BDM7"/>
<organism evidence="2 3">
    <name type="scientific">Euroglyphus maynei</name>
    <name type="common">Mayne's house dust mite</name>
    <dbReference type="NCBI Taxonomy" id="6958"/>
    <lineage>
        <taxon>Eukaryota</taxon>
        <taxon>Metazoa</taxon>
        <taxon>Ecdysozoa</taxon>
        <taxon>Arthropoda</taxon>
        <taxon>Chelicerata</taxon>
        <taxon>Arachnida</taxon>
        <taxon>Acari</taxon>
        <taxon>Acariformes</taxon>
        <taxon>Sarcoptiformes</taxon>
        <taxon>Astigmata</taxon>
        <taxon>Psoroptidia</taxon>
        <taxon>Analgoidea</taxon>
        <taxon>Pyroglyphidae</taxon>
        <taxon>Pyroglyphinae</taxon>
        <taxon>Euroglyphus</taxon>
    </lineage>
</organism>
<feature type="compositionally biased region" description="Basic and acidic residues" evidence="1">
    <location>
        <begin position="58"/>
        <end position="67"/>
    </location>
</feature>
<dbReference type="Proteomes" id="UP000194236">
    <property type="component" value="Unassembled WGS sequence"/>
</dbReference>
<sequence>MTPSDRKIQFILENVKEEENENENQIQQNGKKRGIMKRPPFQKSRLESPNNQQNEPSSIKEQHRPDLKRLSLPELKIKLIEQERIVRNRKLLEKLKDKGEKAKKFLIDIQEEIVIREKNVNKNTIKTEQLLEELSIKEEVKEEEDEMKIIEQKSPYKDAYSKNRARLLDQNHPNKRFNQPAAKPAETFIDLQRTVKTLSYQESLEHLEKATKKEKDSMREQMIRFYNYRTRDDDDDDYESDFDNDNDNNYDDDDDQDANVIRVNFRDFSG</sequence>
<dbReference type="OrthoDB" id="2408655at2759"/>
<protein>
    <submittedName>
        <fullName evidence="2">Uncharacterized protein</fullName>
    </submittedName>
</protein>
<reference evidence="2 3" key="1">
    <citation type="submission" date="2017-03" db="EMBL/GenBank/DDBJ databases">
        <title>Genome Survey of Euroglyphus maynei.</title>
        <authorList>
            <person name="Arlian L.G."/>
            <person name="Morgan M.S."/>
            <person name="Rider S.D."/>
        </authorList>
    </citation>
    <scope>NUCLEOTIDE SEQUENCE [LARGE SCALE GENOMIC DNA]</scope>
    <source>
        <strain evidence="2">Arlian Lab</strain>
        <tissue evidence="2">Whole body</tissue>
    </source>
</reference>
<comment type="caution">
    <text evidence="2">The sequence shown here is derived from an EMBL/GenBank/DDBJ whole genome shotgun (WGS) entry which is preliminary data.</text>
</comment>